<feature type="binding site" evidence="3">
    <location>
        <position position="515"/>
    </location>
    <ligand>
        <name>ATP</name>
        <dbReference type="ChEBI" id="CHEBI:30616"/>
    </ligand>
</feature>
<organism evidence="7 8">
    <name type="scientific">Candidatus Zambryskibacteria bacterium RIFCSPLOWO2_01_FULL_39_39</name>
    <dbReference type="NCBI Taxonomy" id="1802758"/>
    <lineage>
        <taxon>Bacteria</taxon>
        <taxon>Candidatus Zambryskiibacteriota</taxon>
    </lineage>
</organism>
<evidence type="ECO:0000256" key="1">
    <source>
        <dbReference type="ARBA" id="ARBA00006607"/>
    </source>
</evidence>
<comment type="function">
    <text evidence="3 5">Together with its co-chaperonin GroES, plays an essential role in assisting protein folding. The GroEL-GroES system forms a nano-cage that allows encapsulation of the non-native substrate proteins and provides a physical environment optimized to promote and accelerate protein folding.</text>
</comment>
<dbReference type="EMBL" id="MHWB01000010">
    <property type="protein sequence ID" value="OHB01738.1"/>
    <property type="molecule type" value="Genomic_DNA"/>
</dbReference>
<accession>A0A1G2TWN8</accession>
<dbReference type="GO" id="GO:0140662">
    <property type="term" value="F:ATP-dependent protein folding chaperone"/>
    <property type="evidence" value="ECO:0007669"/>
    <property type="project" value="InterPro"/>
</dbReference>
<evidence type="ECO:0000256" key="4">
    <source>
        <dbReference type="RuleBase" id="RU000418"/>
    </source>
</evidence>
<dbReference type="STRING" id="1802758.A3A96_04205"/>
<dbReference type="SUPFAM" id="SSF52029">
    <property type="entry name" value="GroEL apical domain-like"/>
    <property type="match status" value="1"/>
</dbReference>
<dbReference type="Gene3D" id="1.10.560.10">
    <property type="entry name" value="GroEL-like equatorial domain"/>
    <property type="match status" value="1"/>
</dbReference>
<dbReference type="SUPFAM" id="SSF54849">
    <property type="entry name" value="GroEL-intermediate domain like"/>
    <property type="match status" value="1"/>
</dbReference>
<dbReference type="HAMAP" id="MF_00600">
    <property type="entry name" value="CH60"/>
    <property type="match status" value="1"/>
</dbReference>
<dbReference type="Gene3D" id="3.50.7.10">
    <property type="entry name" value="GroEL"/>
    <property type="match status" value="1"/>
</dbReference>
<gene>
    <name evidence="3" type="primary">groEL</name>
    <name evidence="3" type="synonym">groL</name>
    <name evidence="7" type="ORF">A3A96_04205</name>
</gene>
<dbReference type="GO" id="GO:0005524">
    <property type="term" value="F:ATP binding"/>
    <property type="evidence" value="ECO:0007669"/>
    <property type="project" value="UniProtKB-UniRule"/>
</dbReference>
<feature type="binding site" evidence="3">
    <location>
        <position position="421"/>
    </location>
    <ligand>
        <name>ATP</name>
        <dbReference type="ChEBI" id="CHEBI:30616"/>
    </ligand>
</feature>
<dbReference type="Gene3D" id="3.30.260.10">
    <property type="entry name" value="TCP-1-like chaperonin intermediate domain"/>
    <property type="match status" value="1"/>
</dbReference>
<proteinExistence type="inferred from homology"/>
<dbReference type="NCBIfam" id="NF009489">
    <property type="entry name" value="PRK12851.1"/>
    <property type="match status" value="1"/>
</dbReference>
<comment type="subcellular location">
    <subcellularLocation>
        <location evidence="3">Cytoplasm</location>
    </subcellularLocation>
</comment>
<evidence type="ECO:0000313" key="8">
    <source>
        <dbReference type="Proteomes" id="UP000177707"/>
    </source>
</evidence>
<dbReference type="FunFam" id="3.50.7.10:FF:000001">
    <property type="entry name" value="60 kDa chaperonin"/>
    <property type="match status" value="1"/>
</dbReference>
<evidence type="ECO:0000256" key="5">
    <source>
        <dbReference type="RuleBase" id="RU000419"/>
    </source>
</evidence>
<dbReference type="InterPro" id="IPR027410">
    <property type="entry name" value="TCP-1-like_intermed_sf"/>
</dbReference>
<protein>
    <recommendedName>
        <fullName evidence="3">Chaperonin GroEL</fullName>
        <ecNumber evidence="3">5.6.1.7</ecNumber>
    </recommendedName>
    <alternativeName>
        <fullName evidence="3">60 kDa chaperonin</fullName>
    </alternativeName>
    <alternativeName>
        <fullName evidence="3">Chaperonin-60</fullName>
        <shortName evidence="3">Cpn60</shortName>
    </alternativeName>
</protein>
<dbReference type="InterPro" id="IPR027409">
    <property type="entry name" value="GroEL-like_apical_dom_sf"/>
</dbReference>
<comment type="caution">
    <text evidence="3">Lacks conserved residue(s) required for the propagation of feature annotation.</text>
</comment>
<dbReference type="PANTHER" id="PTHR45633">
    <property type="entry name" value="60 KDA HEAT SHOCK PROTEIN, MITOCHONDRIAL"/>
    <property type="match status" value="1"/>
</dbReference>
<dbReference type="NCBIfam" id="NF009487">
    <property type="entry name" value="PRK12849.1"/>
    <property type="match status" value="1"/>
</dbReference>
<keyword evidence="3" id="KW-0413">Isomerase</keyword>
<dbReference type="NCBIfam" id="NF009488">
    <property type="entry name" value="PRK12850.1"/>
    <property type="match status" value="1"/>
</dbReference>
<evidence type="ECO:0000256" key="3">
    <source>
        <dbReference type="HAMAP-Rule" id="MF_00600"/>
    </source>
</evidence>
<keyword evidence="6" id="KW-0175">Coiled coil</keyword>
<keyword evidence="2 3" id="KW-0143">Chaperone</keyword>
<evidence type="ECO:0000313" key="7">
    <source>
        <dbReference type="EMBL" id="OHB01738.1"/>
    </source>
</evidence>
<keyword evidence="3" id="KW-0067">ATP-binding</keyword>
<comment type="similarity">
    <text evidence="1 3 4">Belongs to the chaperonin (HSP60) family.</text>
</comment>
<dbReference type="GO" id="GO:0005737">
    <property type="term" value="C:cytoplasm"/>
    <property type="evidence" value="ECO:0007669"/>
    <property type="project" value="UniProtKB-SubCell"/>
</dbReference>
<comment type="subunit">
    <text evidence="3 5">Forms a cylinder of 14 subunits composed of two heptameric rings stacked back-to-back. Interacts with the co-chaperonin GroES.</text>
</comment>
<keyword evidence="3" id="KW-0963">Cytoplasm</keyword>
<dbReference type="Proteomes" id="UP000177707">
    <property type="component" value="Unassembled WGS sequence"/>
</dbReference>
<sequence length="560" mass="60175">MAKVIIFNEEARKALKRGVDAVANVVKVTIGPRGRNVVLDKGYGAPTITNDGVSIAKEITLSDKFENMGAEIIKEVANKTNDVAGDGTTTSVILAQAMIESGMSQIKYGIGVMGVKAGMERALTDVLSILKSSAKQIKTDEEIRQVASISAESPIIGDIVASTIKKVGKDGVVTVEESQTFGVESEVVEGLEFDKGYISAYMITNPEKMEAEYRDVSVLVTDKKISSLKDILPFLEKVAQSGKKDLVIIADDVDGEALTTFVVNKLRGTFNVLAIKAPGYGDRKKEQLADIATVLGAHVVSEEIGLKLEQKTEDVDVSVLGRANKIISKRDSTIIVGFIGGKDKKDDIKNRIGELKKERESIKSKYDKEKIDERIAKLSGGVAVIRVGAATETEMKYLKLKIEDAVSATKAAITEGIVAGGGTALFKAAQKVRDNIEKTLKANKDVRFTHDEFRIGIEIVLSACATPLRQIAINAGIGDGMRVVEELKRREEDNAGINAVADVIIPDMMLAGIIDPLKVTRTALENAVSAAAILLTTEAAIADEPEPKKPHGHSPEEMGY</sequence>
<dbReference type="GO" id="GO:0016853">
    <property type="term" value="F:isomerase activity"/>
    <property type="evidence" value="ECO:0007669"/>
    <property type="project" value="UniProtKB-KW"/>
</dbReference>
<dbReference type="PRINTS" id="PR00298">
    <property type="entry name" value="CHAPERONIN60"/>
</dbReference>
<reference evidence="7 8" key="1">
    <citation type="journal article" date="2016" name="Nat. Commun.">
        <title>Thousands of microbial genomes shed light on interconnected biogeochemical processes in an aquifer system.</title>
        <authorList>
            <person name="Anantharaman K."/>
            <person name="Brown C.T."/>
            <person name="Hug L.A."/>
            <person name="Sharon I."/>
            <person name="Castelle C.J."/>
            <person name="Probst A.J."/>
            <person name="Thomas B.C."/>
            <person name="Singh A."/>
            <person name="Wilkins M.J."/>
            <person name="Karaoz U."/>
            <person name="Brodie E.L."/>
            <person name="Williams K.H."/>
            <person name="Hubbard S.S."/>
            <person name="Banfield J.F."/>
        </authorList>
    </citation>
    <scope>NUCLEOTIDE SEQUENCE [LARGE SCALE GENOMIC DNA]</scope>
</reference>
<dbReference type="GO" id="GO:0042026">
    <property type="term" value="P:protein refolding"/>
    <property type="evidence" value="ECO:0007669"/>
    <property type="project" value="UniProtKB-UniRule"/>
</dbReference>
<feature type="binding site" evidence="3">
    <location>
        <begin position="498"/>
        <end position="500"/>
    </location>
    <ligand>
        <name>ATP</name>
        <dbReference type="ChEBI" id="CHEBI:30616"/>
    </ligand>
</feature>
<dbReference type="Pfam" id="PF00118">
    <property type="entry name" value="Cpn60_TCP1"/>
    <property type="match status" value="1"/>
</dbReference>
<feature type="binding site" evidence="3">
    <location>
        <begin position="29"/>
        <end position="32"/>
    </location>
    <ligand>
        <name>ATP</name>
        <dbReference type="ChEBI" id="CHEBI:30616"/>
    </ligand>
</feature>
<dbReference type="NCBIfam" id="NF000592">
    <property type="entry name" value="PRK00013.1"/>
    <property type="match status" value="1"/>
</dbReference>
<feature type="coiled-coil region" evidence="6">
    <location>
        <begin position="345"/>
        <end position="372"/>
    </location>
</feature>
<comment type="caution">
    <text evidence="7">The sequence shown here is derived from an EMBL/GenBank/DDBJ whole genome shotgun (WGS) entry which is preliminary data.</text>
</comment>
<dbReference type="EC" id="5.6.1.7" evidence="3"/>
<dbReference type="AlphaFoldDB" id="A0A1G2TWN8"/>
<feature type="binding site" evidence="3">
    <location>
        <begin position="86"/>
        <end position="90"/>
    </location>
    <ligand>
        <name>ATP</name>
        <dbReference type="ChEBI" id="CHEBI:30616"/>
    </ligand>
</feature>
<dbReference type="InterPro" id="IPR001844">
    <property type="entry name" value="Cpn60/GroEL"/>
</dbReference>
<keyword evidence="3" id="KW-0547">Nucleotide-binding</keyword>
<dbReference type="InterPro" id="IPR027413">
    <property type="entry name" value="GROEL-like_equatorial_sf"/>
</dbReference>
<name>A0A1G2TWN8_9BACT</name>
<evidence type="ECO:0000256" key="2">
    <source>
        <dbReference type="ARBA" id="ARBA00023186"/>
    </source>
</evidence>
<dbReference type="NCBIfam" id="TIGR02348">
    <property type="entry name" value="GroEL"/>
    <property type="match status" value="1"/>
</dbReference>
<dbReference type="GO" id="GO:0051082">
    <property type="term" value="F:unfolded protein binding"/>
    <property type="evidence" value="ECO:0007669"/>
    <property type="project" value="UniProtKB-UniRule"/>
</dbReference>
<dbReference type="CDD" id="cd03344">
    <property type="entry name" value="GroEL"/>
    <property type="match status" value="1"/>
</dbReference>
<dbReference type="SUPFAM" id="SSF48592">
    <property type="entry name" value="GroEL equatorial domain-like"/>
    <property type="match status" value="1"/>
</dbReference>
<evidence type="ECO:0000256" key="6">
    <source>
        <dbReference type="SAM" id="Coils"/>
    </source>
</evidence>
<dbReference type="InterPro" id="IPR002423">
    <property type="entry name" value="Cpn60/GroEL/TCP-1"/>
</dbReference>